<dbReference type="Pfam" id="PF10131">
    <property type="entry name" value="PTPS_related"/>
    <property type="match status" value="1"/>
</dbReference>
<evidence type="ECO:0000259" key="2">
    <source>
        <dbReference type="Pfam" id="PF10131"/>
    </source>
</evidence>
<feature type="transmembrane region" description="Helical" evidence="1">
    <location>
        <begin position="375"/>
        <end position="393"/>
    </location>
</feature>
<sequence>MIIRIFRKREISIIAILLLTAIAINYKMIQGGIIFNAHDILFHVQWLQHFSQQLSEGIIYPRWLAGMNYGYGSPTFVFYPPLFFYLGSFLKISGLDTQKAIIALCTLIFFGAGLSFYLYSRNRWGKAVSCLAAIVYITSPYLFLNIYVRGALPETLALVWLPVGLLLTDKAICQPKWSLLLAILFAILSLTHLPSLLVYTIFWVFYVLSFLLQGHSWKAIARTIGSALLGFGISSFYLLPTVLEKSLVNLDSQRIVSGGFKANLIGTTVSWASKTMRSEIQPIFIQQSLLIITLAAMIFICYRQDSGKIRQTVYWLIFLLILAFLMTYPSERIWQYSRILQMVQFPWRLMGLFSFGFASIFAIAISGLVSQKLSLKVIVVLTILVTMFGNVSYDYQIAHRSRSFNNPGDLAPNAKVKPQYDPYYRFQEIKLALKDPYTDRLRDVPEYLPLLPTGNPAPQPLLGQAHVTRVSGQATLEVEQWDSYRRIFKASASQRSVIKIRTYYYPAWHLYVNQKPHPSTVAPDGTIQIELEPGSHIVELRYLWTGAFKLGVAISICSLSLLILLWFKFPRFLL</sequence>
<dbReference type="RefSeq" id="WP_130757202.1">
    <property type="nucleotide sequence ID" value="NZ_BIFY01000029.1"/>
</dbReference>
<feature type="transmembrane region" description="Helical" evidence="1">
    <location>
        <begin position="12"/>
        <end position="29"/>
    </location>
</feature>
<evidence type="ECO:0000313" key="4">
    <source>
        <dbReference type="Proteomes" id="UP000289660"/>
    </source>
</evidence>
<keyword evidence="1" id="KW-1133">Transmembrane helix</keyword>
<organism evidence="3 4">
    <name type="scientific">Microcystis aeruginosa NIES-4285</name>
    <dbReference type="NCBI Taxonomy" id="2497681"/>
    <lineage>
        <taxon>Bacteria</taxon>
        <taxon>Bacillati</taxon>
        <taxon>Cyanobacteriota</taxon>
        <taxon>Cyanophyceae</taxon>
        <taxon>Oscillatoriophycideae</taxon>
        <taxon>Chroococcales</taxon>
        <taxon>Microcystaceae</taxon>
        <taxon>Microcystis</taxon>
    </lineage>
</organism>
<feature type="transmembrane region" description="Helical" evidence="1">
    <location>
        <begin position="100"/>
        <end position="120"/>
    </location>
</feature>
<evidence type="ECO:0000256" key="1">
    <source>
        <dbReference type="SAM" id="Phobius"/>
    </source>
</evidence>
<feature type="transmembrane region" description="Helical" evidence="1">
    <location>
        <begin position="550"/>
        <end position="569"/>
    </location>
</feature>
<dbReference type="Proteomes" id="UP000289660">
    <property type="component" value="Unassembled WGS sequence"/>
</dbReference>
<feature type="transmembrane region" description="Helical" evidence="1">
    <location>
        <begin position="312"/>
        <end position="328"/>
    </location>
</feature>
<proteinExistence type="predicted"/>
<dbReference type="EMBL" id="BIFY01000029">
    <property type="protein sequence ID" value="GCE60156.1"/>
    <property type="molecule type" value="Genomic_DNA"/>
</dbReference>
<feature type="transmembrane region" description="Helical" evidence="1">
    <location>
        <begin position="283"/>
        <end position="300"/>
    </location>
</feature>
<feature type="transmembrane region" description="Helical" evidence="1">
    <location>
        <begin position="127"/>
        <end position="144"/>
    </location>
</feature>
<comment type="caution">
    <text evidence="3">The sequence shown here is derived from an EMBL/GenBank/DDBJ whole genome shotgun (WGS) entry which is preliminary data.</text>
</comment>
<dbReference type="InterPro" id="IPR018776">
    <property type="entry name" value="Membrane_prot_PTPS-rel_domain"/>
</dbReference>
<keyword evidence="1" id="KW-0812">Transmembrane</keyword>
<name>A0A402DD82_MICAE</name>
<evidence type="ECO:0000313" key="3">
    <source>
        <dbReference type="EMBL" id="GCE60156.1"/>
    </source>
</evidence>
<dbReference type="AlphaFoldDB" id="A0A402DD82"/>
<accession>A0A402DD82</accession>
<protein>
    <recommendedName>
        <fullName evidence="2">Membrane protein 6-pyruvoyl-tetrahydropterin synthase-related domain-containing protein</fullName>
    </recommendedName>
</protein>
<feature type="transmembrane region" description="Helical" evidence="1">
    <location>
        <begin position="349"/>
        <end position="369"/>
    </location>
</feature>
<keyword evidence="1" id="KW-0472">Membrane</keyword>
<feature type="transmembrane region" description="Helical" evidence="1">
    <location>
        <begin position="219"/>
        <end position="239"/>
    </location>
</feature>
<feature type="domain" description="Membrane protein 6-pyruvoyl-tetrahydropterin synthase-related" evidence="2">
    <location>
        <begin position="77"/>
        <end position="400"/>
    </location>
</feature>
<gene>
    <name evidence="3" type="ORF">MiAbB_02076</name>
</gene>
<feature type="transmembrane region" description="Helical" evidence="1">
    <location>
        <begin position="179"/>
        <end position="207"/>
    </location>
</feature>
<reference evidence="4" key="1">
    <citation type="submission" date="2018-12" db="EMBL/GenBank/DDBJ databases">
        <title>Genome sequence of Microcystis aeruginosa NIES-4285.</title>
        <authorList>
            <person name="Tanabe Y."/>
        </authorList>
    </citation>
    <scope>NUCLEOTIDE SEQUENCE [LARGE SCALE GENOMIC DNA]</scope>
    <source>
        <strain evidence="4">NIES-4285</strain>
    </source>
</reference>